<dbReference type="AlphaFoldDB" id="A0A1Y2BDK6"/>
<name>A0A1Y2BDK6_9TREE</name>
<feature type="region of interest" description="Disordered" evidence="1">
    <location>
        <begin position="157"/>
        <end position="200"/>
    </location>
</feature>
<organism evidence="2 3">
    <name type="scientific">Naematelia encephala</name>
    <dbReference type="NCBI Taxonomy" id="71784"/>
    <lineage>
        <taxon>Eukaryota</taxon>
        <taxon>Fungi</taxon>
        <taxon>Dikarya</taxon>
        <taxon>Basidiomycota</taxon>
        <taxon>Agaricomycotina</taxon>
        <taxon>Tremellomycetes</taxon>
        <taxon>Tremellales</taxon>
        <taxon>Naemateliaceae</taxon>
        <taxon>Naematelia</taxon>
    </lineage>
</organism>
<keyword evidence="3" id="KW-1185">Reference proteome</keyword>
<feature type="compositionally biased region" description="Polar residues" evidence="1">
    <location>
        <begin position="176"/>
        <end position="194"/>
    </location>
</feature>
<accession>A0A1Y2BDK6</accession>
<proteinExistence type="predicted"/>
<evidence type="ECO:0000313" key="2">
    <source>
        <dbReference type="EMBL" id="ORY32912.1"/>
    </source>
</evidence>
<dbReference type="InParanoid" id="A0A1Y2BDK6"/>
<feature type="region of interest" description="Disordered" evidence="1">
    <location>
        <begin position="1"/>
        <end position="23"/>
    </location>
</feature>
<gene>
    <name evidence="2" type="ORF">BCR39DRAFT_586820</name>
</gene>
<evidence type="ECO:0000313" key="3">
    <source>
        <dbReference type="Proteomes" id="UP000193986"/>
    </source>
</evidence>
<comment type="caution">
    <text evidence="2">The sequence shown here is derived from an EMBL/GenBank/DDBJ whole genome shotgun (WGS) entry which is preliminary data.</text>
</comment>
<evidence type="ECO:0000256" key="1">
    <source>
        <dbReference type="SAM" id="MobiDB-lite"/>
    </source>
</evidence>
<protein>
    <submittedName>
        <fullName evidence="2">Uncharacterized protein</fullName>
    </submittedName>
</protein>
<feature type="compositionally biased region" description="Polar residues" evidence="1">
    <location>
        <begin position="1"/>
        <end position="11"/>
    </location>
</feature>
<sequence length="200" mass="21568">MSSNSRRSQYEQLEDPPESREQIPVRVSRVGANSLLVQIKPSTDFQTVSKYIRESFISWTRPSAADLTEALESVYTHLEASLGSMHKKQSLRDSISRTLRRARAAIGSTDDGSIQVPVPKKGSSGHFTVVITIEQGSWGRNPASISKPATRIEEIIEFNPPSDDEGSGDGADPFQDQPSTSTAPPSRLTASPSGSAAVLG</sequence>
<dbReference type="Proteomes" id="UP000193986">
    <property type="component" value="Unassembled WGS sequence"/>
</dbReference>
<dbReference type="EMBL" id="MCFC01000008">
    <property type="protein sequence ID" value="ORY32912.1"/>
    <property type="molecule type" value="Genomic_DNA"/>
</dbReference>
<reference evidence="2 3" key="1">
    <citation type="submission" date="2016-07" db="EMBL/GenBank/DDBJ databases">
        <title>Pervasive Adenine N6-methylation of Active Genes in Fungi.</title>
        <authorList>
            <consortium name="DOE Joint Genome Institute"/>
            <person name="Mondo S.J."/>
            <person name="Dannebaum R.O."/>
            <person name="Kuo R.C."/>
            <person name="Labutti K."/>
            <person name="Haridas S."/>
            <person name="Kuo A."/>
            <person name="Salamov A."/>
            <person name="Ahrendt S.R."/>
            <person name="Lipzen A."/>
            <person name="Sullivan W."/>
            <person name="Andreopoulos W.B."/>
            <person name="Clum A."/>
            <person name="Lindquist E."/>
            <person name="Daum C."/>
            <person name="Ramamoorthy G.K."/>
            <person name="Gryganskyi A."/>
            <person name="Culley D."/>
            <person name="Magnuson J.K."/>
            <person name="James T.Y."/>
            <person name="O'Malley M.A."/>
            <person name="Stajich J.E."/>
            <person name="Spatafora J.W."/>
            <person name="Visel A."/>
            <person name="Grigoriev I.V."/>
        </authorList>
    </citation>
    <scope>NUCLEOTIDE SEQUENCE [LARGE SCALE GENOMIC DNA]</scope>
    <source>
        <strain evidence="2 3">68-887.2</strain>
    </source>
</reference>